<feature type="region of interest" description="Disordered" evidence="1">
    <location>
        <begin position="132"/>
        <end position="166"/>
    </location>
</feature>
<evidence type="ECO:0000313" key="2">
    <source>
        <dbReference type="EMBL" id="JAC60676.1"/>
    </source>
</evidence>
<name>A0A061QQQ9_9CHLO</name>
<protein>
    <submittedName>
        <fullName evidence="2">Uncharacterized protein</fullName>
    </submittedName>
</protein>
<accession>A0A061QQQ9</accession>
<gene>
    <name evidence="2" type="ORF">TSPGSL018_28327</name>
</gene>
<proteinExistence type="predicted"/>
<sequence>LDAHRRAVEVALPEQVLRLRLALAGCLLQECERLRCVGPHVPAAAAEQQPSRADEAERVASLSGPCVVPQRLFGVPSVPRAGVVSPCDASVSKRMVPKRTDLKEVERVLVALVEAADPELVAQAQPDHSLAQAQGAAPGCPDSATRAGTSALPCGDPAGPPRRQSRGFQAAAVPPFHCLPLVHLCAEPEPAALRHLVHSCRRLVLHRLLQQIKAFFCGRFKKLAETGCQLQPQVAHSHQA</sequence>
<feature type="non-terminal residue" evidence="2">
    <location>
        <position position="1"/>
    </location>
</feature>
<organism evidence="2">
    <name type="scientific">Tetraselmis sp. GSL018</name>
    <dbReference type="NCBI Taxonomy" id="582737"/>
    <lineage>
        <taxon>Eukaryota</taxon>
        <taxon>Viridiplantae</taxon>
        <taxon>Chlorophyta</taxon>
        <taxon>core chlorophytes</taxon>
        <taxon>Chlorodendrophyceae</taxon>
        <taxon>Chlorodendrales</taxon>
        <taxon>Chlorodendraceae</taxon>
        <taxon>Tetraselmis</taxon>
    </lineage>
</organism>
<reference evidence="2" key="1">
    <citation type="submission" date="2014-05" db="EMBL/GenBank/DDBJ databases">
        <title>The transcriptome of the halophilic microalga Tetraselmis sp. GSL018 isolated from the Great Salt Lake, Utah.</title>
        <authorList>
            <person name="Jinkerson R.E."/>
            <person name="D'Adamo S."/>
            <person name="Posewitz M.C."/>
        </authorList>
    </citation>
    <scope>NUCLEOTIDE SEQUENCE</scope>
    <source>
        <strain evidence="2">GSL018</strain>
    </source>
</reference>
<dbReference type="EMBL" id="GBEZ01026544">
    <property type="protein sequence ID" value="JAC60676.1"/>
    <property type="molecule type" value="Transcribed_RNA"/>
</dbReference>
<evidence type="ECO:0000256" key="1">
    <source>
        <dbReference type="SAM" id="MobiDB-lite"/>
    </source>
</evidence>
<dbReference type="AlphaFoldDB" id="A0A061QQQ9"/>